<feature type="compositionally biased region" description="Basic and acidic residues" evidence="4">
    <location>
        <begin position="113"/>
        <end position="134"/>
    </location>
</feature>
<dbReference type="InterPro" id="IPR036388">
    <property type="entry name" value="WH-like_DNA-bd_sf"/>
</dbReference>
<dbReference type="InterPro" id="IPR051011">
    <property type="entry name" value="Metal_resp_trans_reg"/>
</dbReference>
<dbReference type="GO" id="GO:0003677">
    <property type="term" value="F:DNA binding"/>
    <property type="evidence" value="ECO:0007669"/>
    <property type="project" value="UniProtKB-KW"/>
</dbReference>
<evidence type="ECO:0000256" key="1">
    <source>
        <dbReference type="ARBA" id="ARBA00023015"/>
    </source>
</evidence>
<proteinExistence type="predicted"/>
<feature type="domain" description="HTH arsR-type" evidence="5">
    <location>
        <begin position="18"/>
        <end position="113"/>
    </location>
</feature>
<keyword evidence="3" id="KW-0804">Transcription</keyword>
<dbReference type="Gene3D" id="1.10.10.10">
    <property type="entry name" value="Winged helix-like DNA-binding domain superfamily/Winged helix DNA-binding domain"/>
    <property type="match status" value="1"/>
</dbReference>
<reference evidence="6" key="1">
    <citation type="submission" date="2015-11" db="EMBL/GenBank/DDBJ databases">
        <title>Molecular characterization of pSinB plasmid of arsenite oxidizing, metalotolerant Sinorhizobium sp. M14 - insight into the heavy metal resistome of sinorhizobial extrachromosomal replicons.</title>
        <authorList>
            <person name="Romaniuk K."/>
            <person name="Decewicz P."/>
            <person name="Mielnicki S."/>
            <person name="Sklodowska A."/>
            <person name="Dziewit L."/>
            <person name="Drewniak L."/>
        </authorList>
    </citation>
    <scope>NUCLEOTIDE SEQUENCE</scope>
    <source>
        <strain evidence="6">M14</strain>
        <plasmid evidence="6">pSinB</plasmid>
    </source>
</reference>
<evidence type="ECO:0000313" key="6">
    <source>
        <dbReference type="EMBL" id="AMP34974.1"/>
    </source>
</evidence>
<keyword evidence="1" id="KW-0805">Transcription regulation</keyword>
<dbReference type="PANTHER" id="PTHR43132:SF2">
    <property type="entry name" value="ARSENICAL RESISTANCE OPERON REPRESSOR ARSR-RELATED"/>
    <property type="match status" value="1"/>
</dbReference>
<dbReference type="EMBL" id="KU140623">
    <property type="protein sequence ID" value="AMP34974.1"/>
    <property type="molecule type" value="Genomic_DNA"/>
</dbReference>
<dbReference type="InterPro" id="IPR036390">
    <property type="entry name" value="WH_DNA-bd_sf"/>
</dbReference>
<gene>
    <name evidence="6" type="ORF">pSinB_110</name>
</gene>
<evidence type="ECO:0000256" key="2">
    <source>
        <dbReference type="ARBA" id="ARBA00023125"/>
    </source>
</evidence>
<evidence type="ECO:0000256" key="4">
    <source>
        <dbReference type="SAM" id="MobiDB-lite"/>
    </source>
</evidence>
<evidence type="ECO:0000256" key="3">
    <source>
        <dbReference type="ARBA" id="ARBA00023163"/>
    </source>
</evidence>
<dbReference type="SMART" id="SM00418">
    <property type="entry name" value="HTH_ARSR"/>
    <property type="match status" value="1"/>
</dbReference>
<sequence length="143" mass="15438">MALSTTARSSLGMTSSEWSEDRARDAAQFLQAIAHPIRLLLLLLLAERQLPASKLACAVGISQPAAFRHLRCMVEAGILSINTRTASMTFAIAVPETMRAVLEMTAALSAELKAPEETARRQRSPDRNQDHPPEASRALSSAA</sequence>
<geneLocation type="plasmid" evidence="6">
    <name>pSinB</name>
</geneLocation>
<protein>
    <recommendedName>
        <fullName evidence="5">HTH arsR-type domain-containing protein</fullName>
    </recommendedName>
</protein>
<dbReference type="GO" id="GO:0003700">
    <property type="term" value="F:DNA-binding transcription factor activity"/>
    <property type="evidence" value="ECO:0007669"/>
    <property type="project" value="InterPro"/>
</dbReference>
<organism evidence="6">
    <name type="scientific">Sinorhizobium sp. M14</name>
    <dbReference type="NCBI Taxonomy" id="430451"/>
    <lineage>
        <taxon>Bacteria</taxon>
        <taxon>Pseudomonadati</taxon>
        <taxon>Pseudomonadota</taxon>
        <taxon>Alphaproteobacteria</taxon>
        <taxon>Hyphomicrobiales</taxon>
        <taxon>Rhizobiaceae</taxon>
        <taxon>Sinorhizobium/Ensifer group</taxon>
        <taxon>Sinorhizobium</taxon>
    </lineage>
</organism>
<name>A0A142BPG6_9HYPH</name>
<dbReference type="AlphaFoldDB" id="A0A142BPG6"/>
<feature type="region of interest" description="Disordered" evidence="4">
    <location>
        <begin position="112"/>
        <end position="143"/>
    </location>
</feature>
<evidence type="ECO:0000259" key="5">
    <source>
        <dbReference type="PROSITE" id="PS50987"/>
    </source>
</evidence>
<dbReference type="InterPro" id="IPR001845">
    <property type="entry name" value="HTH_ArsR_DNA-bd_dom"/>
</dbReference>
<dbReference type="InterPro" id="IPR011991">
    <property type="entry name" value="ArsR-like_HTH"/>
</dbReference>
<dbReference type="SUPFAM" id="SSF46785">
    <property type="entry name" value="Winged helix' DNA-binding domain"/>
    <property type="match status" value="1"/>
</dbReference>
<dbReference type="CDD" id="cd00090">
    <property type="entry name" value="HTH_ARSR"/>
    <property type="match status" value="1"/>
</dbReference>
<dbReference type="PROSITE" id="PS50987">
    <property type="entry name" value="HTH_ARSR_2"/>
    <property type="match status" value="1"/>
</dbReference>
<accession>A0A142BPG6</accession>
<dbReference type="PANTHER" id="PTHR43132">
    <property type="entry name" value="ARSENICAL RESISTANCE OPERON REPRESSOR ARSR-RELATED"/>
    <property type="match status" value="1"/>
</dbReference>
<dbReference type="Pfam" id="PF01022">
    <property type="entry name" value="HTH_5"/>
    <property type="match status" value="1"/>
</dbReference>
<keyword evidence="6" id="KW-0614">Plasmid</keyword>
<keyword evidence="2" id="KW-0238">DNA-binding</keyword>